<evidence type="ECO:0000313" key="3">
    <source>
        <dbReference type="EMBL" id="MBT4870053.1"/>
    </source>
</evidence>
<dbReference type="SUPFAM" id="SSF55811">
    <property type="entry name" value="Nudix"/>
    <property type="match status" value="1"/>
</dbReference>
<dbReference type="PRINTS" id="PR00502">
    <property type="entry name" value="NUDIXFAMILY"/>
</dbReference>
<name>A0A8T5GDF2_9ARCH</name>
<evidence type="ECO:0000259" key="2">
    <source>
        <dbReference type="PROSITE" id="PS51462"/>
    </source>
</evidence>
<gene>
    <name evidence="3" type="ORF">HON47_00570</name>
</gene>
<dbReference type="InterPro" id="IPR015797">
    <property type="entry name" value="NUDIX_hydrolase-like_dom_sf"/>
</dbReference>
<organism evidence="3 4">
    <name type="scientific">Candidatus Iainarchaeum sp</name>
    <dbReference type="NCBI Taxonomy" id="3101447"/>
    <lineage>
        <taxon>Archaea</taxon>
        <taxon>Candidatus Iainarchaeota</taxon>
        <taxon>Candidatus Iainarchaeia</taxon>
        <taxon>Candidatus Iainarchaeales</taxon>
        <taxon>Candidatus Iainarchaeaceae</taxon>
        <taxon>Candidatus Iainarchaeum</taxon>
    </lineage>
</organism>
<keyword evidence="1 3" id="KW-0378">Hydrolase</keyword>
<dbReference type="EMBL" id="JABJNZ010000012">
    <property type="protein sequence ID" value="MBT4870053.1"/>
    <property type="molecule type" value="Genomic_DNA"/>
</dbReference>
<dbReference type="PANTHER" id="PTHR16099">
    <property type="entry name" value="8-OXO-DGTP DIPHOSPHATES NUDT15"/>
    <property type="match status" value="1"/>
</dbReference>
<dbReference type="GO" id="GO:0035539">
    <property type="term" value="F:8-oxo-7,8-dihydrodeoxyguanosine triphosphate pyrophosphatase activity"/>
    <property type="evidence" value="ECO:0007669"/>
    <property type="project" value="TreeGrafter"/>
</dbReference>
<dbReference type="PROSITE" id="PS51462">
    <property type="entry name" value="NUDIX"/>
    <property type="match status" value="1"/>
</dbReference>
<dbReference type="CDD" id="cd04678">
    <property type="entry name" value="NUDIX_MTH2_Nudt15"/>
    <property type="match status" value="1"/>
</dbReference>
<dbReference type="AlphaFoldDB" id="A0A8T5GDF2"/>
<evidence type="ECO:0000313" key="4">
    <source>
        <dbReference type="Proteomes" id="UP000722459"/>
    </source>
</evidence>
<accession>A0A8T5GDF2</accession>
<comment type="caution">
    <text evidence="3">The sequence shown here is derived from an EMBL/GenBank/DDBJ whole genome shotgun (WGS) entry which is preliminary data.</text>
</comment>
<dbReference type="Pfam" id="PF00293">
    <property type="entry name" value="NUDIX"/>
    <property type="match status" value="1"/>
</dbReference>
<dbReference type="InterPro" id="IPR000086">
    <property type="entry name" value="NUDIX_hydrolase_dom"/>
</dbReference>
<dbReference type="PANTHER" id="PTHR16099:SF5">
    <property type="entry name" value="NUCLEOTIDE TRIPHOSPHATE DIPHOSPHATASE NUDT15"/>
    <property type="match status" value="1"/>
</dbReference>
<dbReference type="GO" id="GO:0005829">
    <property type="term" value="C:cytosol"/>
    <property type="evidence" value="ECO:0007669"/>
    <property type="project" value="TreeGrafter"/>
</dbReference>
<reference evidence="3" key="1">
    <citation type="journal article" date="2021" name="ISME J.">
        <title>Mercury methylation by metabolically versatile and cosmopolitan marine bacteria.</title>
        <authorList>
            <person name="Lin H."/>
            <person name="Ascher D.B."/>
            <person name="Myung Y."/>
            <person name="Lamborg C.H."/>
            <person name="Hallam S.J."/>
            <person name="Gionfriddo C.M."/>
            <person name="Holt K.E."/>
            <person name="Moreau J.W."/>
        </authorList>
    </citation>
    <scope>NUCLEOTIDE SEQUENCE</scope>
    <source>
        <strain evidence="3">SI075_bin30</strain>
    </source>
</reference>
<dbReference type="Gene3D" id="3.90.79.10">
    <property type="entry name" value="Nucleoside Triphosphate Pyrophosphohydrolase"/>
    <property type="match status" value="1"/>
</dbReference>
<feature type="domain" description="Nudix hydrolase" evidence="2">
    <location>
        <begin position="5"/>
        <end position="144"/>
    </location>
</feature>
<dbReference type="InterPro" id="IPR020084">
    <property type="entry name" value="NUDIX_hydrolase_CS"/>
</dbReference>
<dbReference type="GO" id="GO:0006203">
    <property type="term" value="P:dGTP catabolic process"/>
    <property type="evidence" value="ECO:0007669"/>
    <property type="project" value="TreeGrafter"/>
</dbReference>
<dbReference type="InterPro" id="IPR020476">
    <property type="entry name" value="Nudix_hydrolase"/>
</dbReference>
<dbReference type="Proteomes" id="UP000722459">
    <property type="component" value="Unassembled WGS sequence"/>
</dbReference>
<dbReference type="PROSITE" id="PS00893">
    <property type="entry name" value="NUDIX_BOX"/>
    <property type="match status" value="1"/>
</dbReference>
<evidence type="ECO:0000256" key="1">
    <source>
        <dbReference type="ARBA" id="ARBA00022801"/>
    </source>
</evidence>
<proteinExistence type="predicted"/>
<protein>
    <submittedName>
        <fullName evidence="3">NUDIX hydrolase</fullName>
    </submittedName>
</protein>
<sequence length="154" mass="17549">MDNKKVGVGFGVLIQRDEKILLGRRHDDPDKADSVFRAANVWTMPGGKLDYGEDFITGAKREVKEETGLDIADEDLEVICINEDMNEHAHFITIGLVAKKFSGEPQVLEPDEIVEWDFFDINDLPKNIYFPSEKVLKNYKAGKFYIPKKLTTKD</sequence>